<evidence type="ECO:0000313" key="1">
    <source>
        <dbReference type="EMBL" id="KYG76037.1"/>
    </source>
</evidence>
<protein>
    <recommendedName>
        <fullName evidence="3">Lipoprotein</fullName>
    </recommendedName>
</protein>
<keyword evidence="2" id="KW-1185">Reference proteome</keyword>
<dbReference type="PROSITE" id="PS51257">
    <property type="entry name" value="PROKAR_LIPOPROTEIN"/>
    <property type="match status" value="1"/>
</dbReference>
<proteinExistence type="predicted"/>
<dbReference type="RefSeq" id="WP_068220406.1">
    <property type="nucleotide sequence ID" value="NZ_LRPC01000012.1"/>
</dbReference>
<evidence type="ECO:0000313" key="2">
    <source>
        <dbReference type="Proteomes" id="UP000075606"/>
    </source>
</evidence>
<dbReference type="Proteomes" id="UP000075606">
    <property type="component" value="Unassembled WGS sequence"/>
</dbReference>
<accession>A0A150XBD4</accession>
<dbReference type="AlphaFoldDB" id="A0A150XBD4"/>
<dbReference type="OrthoDB" id="1114031at2"/>
<gene>
    <name evidence="1" type="ORF">AWW68_09445</name>
</gene>
<dbReference type="EMBL" id="LRPC01000012">
    <property type="protein sequence ID" value="KYG76037.1"/>
    <property type="molecule type" value="Genomic_DNA"/>
</dbReference>
<dbReference type="STRING" id="333140.AWW68_09445"/>
<reference evidence="1 2" key="1">
    <citation type="submission" date="2016-01" db="EMBL/GenBank/DDBJ databases">
        <title>Genome sequencing of Roseivirga spongicola UST030701-084.</title>
        <authorList>
            <person name="Selvaratnam C."/>
            <person name="Thevarajoo S."/>
            <person name="Goh K.M."/>
            <person name="Ee R."/>
            <person name="Chan K.-G."/>
            <person name="Chong C.S."/>
        </authorList>
    </citation>
    <scope>NUCLEOTIDE SEQUENCE [LARGE SCALE GENOMIC DNA]</scope>
    <source>
        <strain evidence="1 2">UST030701-084</strain>
    </source>
</reference>
<comment type="caution">
    <text evidence="1">The sequence shown here is derived from an EMBL/GenBank/DDBJ whole genome shotgun (WGS) entry which is preliminary data.</text>
</comment>
<evidence type="ECO:0008006" key="3">
    <source>
        <dbReference type="Google" id="ProtNLM"/>
    </source>
</evidence>
<name>A0A150XBD4_9BACT</name>
<sequence>MQAKSSVKFIIVSILVFGCSKVNPIPTVEEQFDIPEGVKEPLAFEFMIHDVEGIVFNLLHSLHERDQGVVSTHEDYNVFAGRGECANQQLDTDLNILLLNYGNGCTDDSQKIRRGQIELNYSDPDDKIGNVVTVVLRNYHLNGLGLHGQIRIENISQTNSTDTKRYSLSFSNLELTINSESSIFTGNREVNYAKKNGSQFETTELDYFASNNYRFEISGQKAFNLSTPSTLLNTFNCWLNETYFPKSGAFSIQEVAQKETTTIDFGSGACDYSLLITDIDNNQKSFDLSAIL</sequence>
<organism evidence="1 2">
    <name type="scientific">Roseivirga spongicola</name>
    <dbReference type="NCBI Taxonomy" id="333140"/>
    <lineage>
        <taxon>Bacteria</taxon>
        <taxon>Pseudomonadati</taxon>
        <taxon>Bacteroidota</taxon>
        <taxon>Cytophagia</taxon>
        <taxon>Cytophagales</taxon>
        <taxon>Roseivirgaceae</taxon>
        <taxon>Roseivirga</taxon>
    </lineage>
</organism>